<keyword evidence="5 7" id="KW-0472">Membrane</keyword>
<dbReference type="SUPFAM" id="SSF103473">
    <property type="entry name" value="MFS general substrate transporter"/>
    <property type="match status" value="1"/>
</dbReference>
<keyword evidence="2" id="KW-0813">Transport</keyword>
<feature type="transmembrane region" description="Helical" evidence="7">
    <location>
        <begin position="265"/>
        <end position="286"/>
    </location>
</feature>
<feature type="transmembrane region" description="Helical" evidence="7">
    <location>
        <begin position="176"/>
        <end position="194"/>
    </location>
</feature>
<reference evidence="9 10" key="1">
    <citation type="submission" date="2019-03" db="EMBL/GenBank/DDBJ databases">
        <authorList>
            <person name="Sebastian G."/>
            <person name="Baumann P."/>
            <person name="Ruckert C."/>
            <person name="Kalinowski J."/>
            <person name="Nebel B."/>
            <person name="Takors R."/>
            <person name="Blombach B."/>
        </authorList>
    </citation>
    <scope>NUCLEOTIDE SEQUENCE [LARGE SCALE GENOMIC DNA]</scope>
    <source>
        <strain evidence="9 10">DSM 1084</strain>
    </source>
</reference>
<evidence type="ECO:0000259" key="8">
    <source>
        <dbReference type="PROSITE" id="PS50850"/>
    </source>
</evidence>
<feature type="transmembrane region" description="Helical" evidence="7">
    <location>
        <begin position="491"/>
        <end position="512"/>
    </location>
</feature>
<feature type="transmembrane region" description="Helical" evidence="7">
    <location>
        <begin position="382"/>
        <end position="400"/>
    </location>
</feature>
<evidence type="ECO:0000256" key="7">
    <source>
        <dbReference type="SAM" id="Phobius"/>
    </source>
</evidence>
<feature type="transmembrane region" description="Helical" evidence="7">
    <location>
        <begin position="316"/>
        <end position="337"/>
    </location>
</feature>
<feature type="transmembrane region" description="Helical" evidence="7">
    <location>
        <begin position="118"/>
        <end position="135"/>
    </location>
</feature>
<dbReference type="GO" id="GO:0016020">
    <property type="term" value="C:membrane"/>
    <property type="evidence" value="ECO:0007669"/>
    <property type="project" value="UniProtKB-SubCell"/>
</dbReference>
<dbReference type="Gene3D" id="1.20.1720.10">
    <property type="entry name" value="Multidrug resistance protein D"/>
    <property type="match status" value="1"/>
</dbReference>
<evidence type="ECO:0000256" key="6">
    <source>
        <dbReference type="SAM" id="MobiDB-lite"/>
    </source>
</evidence>
<sequence length="524" mass="55119">MRGMSPATPGTGKPDKLPPGPARMNTPPDPHSIAALRERHGPRYRWLLLLSVMVGTMASVMSSTIVNVAIPDMSHHFALGQERAQWASSGFMAAMTVSMLTTPWLLTRYGYRRTYTGCMWLLLVGGLVGGFAQHYPLVLAARVAEGLAAGVVQPIPAIIILRAFDSQEQGRASGIFGMGVVLAPALGPSIGGLLVDAFGWRSIFFLVVPFCLASLWMARRFVPTTAPGGAAPNPQGAALDWRGLLLATAGTLCLLNGLVELKGGTPLAAFGLLGGAALALLVFVALQRRMLLARTRHPDQGVDPLLNLSLFRDRRFAMGSIVAFIYGVALFGSTYLLPVYMQMGLGLSASFVGTILLPAGLVLAVTIAVVGRISDRQPAHRLVSIGLLLLACSFALMPTIDTDHRAQTLTLLVAWAILGRLGLGFILPSLNVGAMRGLARAQIPQGASAINFLRMLGGAAGVSLCGIVLEWRTAAHGLKLVPGNTAPGHLAPFNETFFMVAAICALAIGAAVKMRAKTGKAAGQ</sequence>
<feature type="transmembrane region" description="Helical" evidence="7">
    <location>
        <begin position="412"/>
        <end position="432"/>
    </location>
</feature>
<feature type="transmembrane region" description="Helical" evidence="7">
    <location>
        <begin position="86"/>
        <end position="106"/>
    </location>
</feature>
<evidence type="ECO:0000256" key="1">
    <source>
        <dbReference type="ARBA" id="ARBA00004141"/>
    </source>
</evidence>
<evidence type="ECO:0000313" key="10">
    <source>
        <dbReference type="Proteomes" id="UP000293912"/>
    </source>
</evidence>
<dbReference type="PRINTS" id="PR01036">
    <property type="entry name" value="TCRTETB"/>
</dbReference>
<keyword evidence="3 7" id="KW-0812">Transmembrane</keyword>
<dbReference type="GO" id="GO:0022857">
    <property type="term" value="F:transmembrane transporter activity"/>
    <property type="evidence" value="ECO:0007669"/>
    <property type="project" value="InterPro"/>
</dbReference>
<dbReference type="InterPro" id="IPR011701">
    <property type="entry name" value="MFS"/>
</dbReference>
<dbReference type="KEGG" id="hpse:HPF_21865"/>
<dbReference type="InterPro" id="IPR036259">
    <property type="entry name" value="MFS_trans_sf"/>
</dbReference>
<dbReference type="PROSITE" id="PS50850">
    <property type="entry name" value="MFS"/>
    <property type="match status" value="1"/>
</dbReference>
<name>A0A4P6X745_HYDPS</name>
<dbReference type="Proteomes" id="UP000293912">
    <property type="component" value="Chromosome"/>
</dbReference>
<gene>
    <name evidence="9" type="primary">emrB2</name>
    <name evidence="9" type="ORF">HPF_21865</name>
</gene>
<feature type="transmembrane region" description="Helical" evidence="7">
    <location>
        <begin position="200"/>
        <end position="218"/>
    </location>
</feature>
<feature type="transmembrane region" description="Helical" evidence="7">
    <location>
        <begin position="46"/>
        <end position="66"/>
    </location>
</feature>
<protein>
    <submittedName>
        <fullName evidence="9">Multidrug export protein EmrB</fullName>
    </submittedName>
</protein>
<dbReference type="PANTHER" id="PTHR42718">
    <property type="entry name" value="MAJOR FACILITATOR SUPERFAMILY MULTIDRUG TRANSPORTER MFSC"/>
    <property type="match status" value="1"/>
</dbReference>
<evidence type="ECO:0000256" key="4">
    <source>
        <dbReference type="ARBA" id="ARBA00022989"/>
    </source>
</evidence>
<keyword evidence="10" id="KW-1185">Reference proteome</keyword>
<feature type="transmembrane region" description="Helical" evidence="7">
    <location>
        <begin position="452"/>
        <end position="471"/>
    </location>
</feature>
<dbReference type="AlphaFoldDB" id="A0A4P6X745"/>
<evidence type="ECO:0000256" key="3">
    <source>
        <dbReference type="ARBA" id="ARBA00022692"/>
    </source>
</evidence>
<feature type="region of interest" description="Disordered" evidence="6">
    <location>
        <begin position="1"/>
        <end position="34"/>
    </location>
</feature>
<proteinExistence type="predicted"/>
<dbReference type="InterPro" id="IPR020846">
    <property type="entry name" value="MFS_dom"/>
</dbReference>
<feature type="domain" description="Major facilitator superfamily (MFS) profile" evidence="8">
    <location>
        <begin position="48"/>
        <end position="519"/>
    </location>
</feature>
<dbReference type="Pfam" id="PF07690">
    <property type="entry name" value="MFS_1"/>
    <property type="match status" value="1"/>
</dbReference>
<dbReference type="Gene3D" id="1.20.1250.20">
    <property type="entry name" value="MFS general substrate transporter like domains"/>
    <property type="match status" value="1"/>
</dbReference>
<evidence type="ECO:0000256" key="5">
    <source>
        <dbReference type="ARBA" id="ARBA00023136"/>
    </source>
</evidence>
<dbReference type="EMBL" id="CP037867">
    <property type="protein sequence ID" value="QBM30348.1"/>
    <property type="molecule type" value="Genomic_DNA"/>
</dbReference>
<organism evidence="9 10">
    <name type="scientific">Hydrogenophaga pseudoflava</name>
    <name type="common">Pseudomonas carboxydoflava</name>
    <dbReference type="NCBI Taxonomy" id="47421"/>
    <lineage>
        <taxon>Bacteria</taxon>
        <taxon>Pseudomonadati</taxon>
        <taxon>Pseudomonadota</taxon>
        <taxon>Betaproteobacteria</taxon>
        <taxon>Burkholderiales</taxon>
        <taxon>Comamonadaceae</taxon>
        <taxon>Hydrogenophaga</taxon>
    </lineage>
</organism>
<accession>A0A4P6X745</accession>
<dbReference type="PANTHER" id="PTHR42718:SF9">
    <property type="entry name" value="MAJOR FACILITATOR SUPERFAMILY MULTIDRUG TRANSPORTER MFSC"/>
    <property type="match status" value="1"/>
</dbReference>
<comment type="subcellular location">
    <subcellularLocation>
        <location evidence="1">Membrane</location>
        <topology evidence="1">Multi-pass membrane protein</topology>
    </subcellularLocation>
</comment>
<feature type="transmembrane region" description="Helical" evidence="7">
    <location>
        <begin position="349"/>
        <end position="370"/>
    </location>
</feature>
<evidence type="ECO:0000256" key="2">
    <source>
        <dbReference type="ARBA" id="ARBA00022448"/>
    </source>
</evidence>
<keyword evidence="4 7" id="KW-1133">Transmembrane helix</keyword>
<evidence type="ECO:0000313" key="9">
    <source>
        <dbReference type="EMBL" id="QBM30348.1"/>
    </source>
</evidence>